<evidence type="ECO:0000313" key="1">
    <source>
        <dbReference type="EMBL" id="KKM96048.1"/>
    </source>
</evidence>
<name>A0A0F9LRN6_9ZZZZ</name>
<protein>
    <submittedName>
        <fullName evidence="1">Uncharacterized protein</fullName>
    </submittedName>
</protein>
<dbReference type="AlphaFoldDB" id="A0A0F9LRN6"/>
<comment type="caution">
    <text evidence="1">The sequence shown here is derived from an EMBL/GenBank/DDBJ whole genome shotgun (WGS) entry which is preliminary data.</text>
</comment>
<dbReference type="EMBL" id="LAZR01005930">
    <property type="protein sequence ID" value="KKM96048.1"/>
    <property type="molecule type" value="Genomic_DNA"/>
</dbReference>
<gene>
    <name evidence="1" type="ORF">LCGC14_1182030</name>
</gene>
<reference evidence="1" key="1">
    <citation type="journal article" date="2015" name="Nature">
        <title>Complex archaea that bridge the gap between prokaryotes and eukaryotes.</title>
        <authorList>
            <person name="Spang A."/>
            <person name="Saw J.H."/>
            <person name="Jorgensen S.L."/>
            <person name="Zaremba-Niedzwiedzka K."/>
            <person name="Martijn J."/>
            <person name="Lind A.E."/>
            <person name="van Eijk R."/>
            <person name="Schleper C."/>
            <person name="Guy L."/>
            <person name="Ettema T.J."/>
        </authorList>
    </citation>
    <scope>NUCLEOTIDE SEQUENCE</scope>
</reference>
<sequence length="42" mass="4955">MDISKFSLTVSDFIDFKVFLKKLLKNLENFIKIAETLTLNLY</sequence>
<proteinExistence type="predicted"/>
<accession>A0A0F9LRN6</accession>
<organism evidence="1">
    <name type="scientific">marine sediment metagenome</name>
    <dbReference type="NCBI Taxonomy" id="412755"/>
    <lineage>
        <taxon>unclassified sequences</taxon>
        <taxon>metagenomes</taxon>
        <taxon>ecological metagenomes</taxon>
    </lineage>
</organism>